<sequence length="289" mass="32866">MQKNESVIALNATFNNIGYAGRFVHRDSNVKREQMATPTGGDWGAGCAVSDKYKFVYVHVLKSGGSTTKEFLRKSICGEEAGVDANKCNAFKSTIRPMGCSMAVRQHPHYFFFSFARNPFTRMFSMYSMIDGFKGSTKSKGISASERPKLLRNHHRRLSTEDFSFADFVLKPGERKKHTFMSSSHYHQQSNFLFSWQMCPTFDFLGRVEHYDEDMKTILRHVGATEMLDYFNGINGTVKVINTWGANKKSSMEGDLRSVYTQDVVDEVVKGYQADFDLLGYDKTVVPQF</sequence>
<organism evidence="9 10">
    <name type="scientific">Thalassiosira pseudonana</name>
    <name type="common">Marine diatom</name>
    <name type="synonym">Cyclotella nana</name>
    <dbReference type="NCBI Taxonomy" id="35128"/>
    <lineage>
        <taxon>Eukaryota</taxon>
        <taxon>Sar</taxon>
        <taxon>Stramenopiles</taxon>
        <taxon>Ochrophyta</taxon>
        <taxon>Bacillariophyta</taxon>
        <taxon>Coscinodiscophyceae</taxon>
        <taxon>Thalassiosirophycidae</taxon>
        <taxon>Thalassiosirales</taxon>
        <taxon>Thalassiosiraceae</taxon>
        <taxon>Thalassiosira</taxon>
    </lineage>
</organism>
<keyword evidence="7" id="KW-0472">Membrane</keyword>
<dbReference type="PANTHER" id="PTHR12137:SF54">
    <property type="entry name" value="CARBOHYDRATE SULFOTRANSFERASE"/>
    <property type="match status" value="1"/>
</dbReference>
<dbReference type="eggNOG" id="ENOG502S9IB">
    <property type="taxonomic scope" value="Eukaryota"/>
</dbReference>
<keyword evidence="5" id="KW-1133">Transmembrane helix</keyword>
<dbReference type="PANTHER" id="PTHR12137">
    <property type="entry name" value="CARBOHYDRATE SULFOTRANSFERASE"/>
    <property type="match status" value="1"/>
</dbReference>
<evidence type="ECO:0000256" key="2">
    <source>
        <dbReference type="ARBA" id="ARBA00006339"/>
    </source>
</evidence>
<dbReference type="InterPro" id="IPR018011">
    <property type="entry name" value="Carb_sulfotrans_8-10"/>
</dbReference>
<dbReference type="Gene3D" id="3.40.50.300">
    <property type="entry name" value="P-loop containing nucleotide triphosphate hydrolases"/>
    <property type="match status" value="1"/>
</dbReference>
<dbReference type="RefSeq" id="XP_002297002.1">
    <property type="nucleotide sequence ID" value="XM_002296966.1"/>
</dbReference>
<accession>B8LD21</accession>
<dbReference type="InParanoid" id="B8LD21"/>
<evidence type="ECO:0000256" key="7">
    <source>
        <dbReference type="ARBA" id="ARBA00023136"/>
    </source>
</evidence>
<dbReference type="GO" id="GO:0008146">
    <property type="term" value="F:sulfotransferase activity"/>
    <property type="evidence" value="ECO:0000318"/>
    <property type="project" value="GO_Central"/>
</dbReference>
<keyword evidence="6" id="KW-0333">Golgi apparatus</keyword>
<dbReference type="Proteomes" id="UP000001449">
    <property type="component" value="Unassembled WGS sequence"/>
</dbReference>
<dbReference type="AlphaFoldDB" id="B8LD21"/>
<proteinExistence type="inferred from homology"/>
<dbReference type="HOGENOM" id="CLU_964687_0_0_1"/>
<comment type="similarity">
    <text evidence="2">Belongs to the sulfotransferase 2 family.</text>
</comment>
<dbReference type="EMBL" id="DS999419">
    <property type="protein sequence ID" value="EED86730.1"/>
    <property type="molecule type" value="Genomic_DNA"/>
</dbReference>
<keyword evidence="3" id="KW-0808">Transferase</keyword>
<evidence type="ECO:0000256" key="6">
    <source>
        <dbReference type="ARBA" id="ARBA00023034"/>
    </source>
</evidence>
<dbReference type="GeneID" id="7449883"/>
<dbReference type="InterPro" id="IPR027417">
    <property type="entry name" value="P-loop_NTPase"/>
</dbReference>
<evidence type="ECO:0000256" key="4">
    <source>
        <dbReference type="ARBA" id="ARBA00022692"/>
    </source>
</evidence>
<evidence type="ECO:0000256" key="8">
    <source>
        <dbReference type="ARBA" id="ARBA00023180"/>
    </source>
</evidence>
<gene>
    <name evidence="9" type="ORF">THAPSDRAFT_11097</name>
</gene>
<reference evidence="9 10" key="2">
    <citation type="journal article" date="2008" name="Nature">
        <title>The Phaeodactylum genome reveals the evolutionary history of diatom genomes.</title>
        <authorList>
            <person name="Bowler C."/>
            <person name="Allen A.E."/>
            <person name="Badger J.H."/>
            <person name="Grimwood J."/>
            <person name="Jabbari K."/>
            <person name="Kuo A."/>
            <person name="Maheswari U."/>
            <person name="Martens C."/>
            <person name="Maumus F."/>
            <person name="Otillar R.P."/>
            <person name="Rayko E."/>
            <person name="Salamov A."/>
            <person name="Vandepoele K."/>
            <person name="Beszteri B."/>
            <person name="Gruber A."/>
            <person name="Heijde M."/>
            <person name="Katinka M."/>
            <person name="Mock T."/>
            <person name="Valentin K."/>
            <person name="Verret F."/>
            <person name="Berges J.A."/>
            <person name="Brownlee C."/>
            <person name="Cadoret J.P."/>
            <person name="Chiovitti A."/>
            <person name="Choi C.J."/>
            <person name="Coesel S."/>
            <person name="De Martino A."/>
            <person name="Detter J.C."/>
            <person name="Durkin C."/>
            <person name="Falciatore A."/>
            <person name="Fournet J."/>
            <person name="Haruta M."/>
            <person name="Huysman M.J."/>
            <person name="Jenkins B.D."/>
            <person name="Jiroutova K."/>
            <person name="Jorgensen R.E."/>
            <person name="Joubert Y."/>
            <person name="Kaplan A."/>
            <person name="Kroger N."/>
            <person name="Kroth P.G."/>
            <person name="La Roche J."/>
            <person name="Lindquist E."/>
            <person name="Lommer M."/>
            <person name="Martin-Jezequel V."/>
            <person name="Lopez P.J."/>
            <person name="Lucas S."/>
            <person name="Mangogna M."/>
            <person name="McGinnis K."/>
            <person name="Medlin L.K."/>
            <person name="Montsant A."/>
            <person name="Oudot-Le Secq M.P."/>
            <person name="Napoli C."/>
            <person name="Obornik M."/>
            <person name="Parker M.S."/>
            <person name="Petit J.L."/>
            <person name="Porcel B.M."/>
            <person name="Poulsen N."/>
            <person name="Robison M."/>
            <person name="Rychlewski L."/>
            <person name="Rynearson T.A."/>
            <person name="Schmutz J."/>
            <person name="Shapiro H."/>
            <person name="Siaut M."/>
            <person name="Stanley M."/>
            <person name="Sussman M.R."/>
            <person name="Taylor A.R."/>
            <person name="Vardi A."/>
            <person name="von Dassow P."/>
            <person name="Vyverman W."/>
            <person name="Willis A."/>
            <person name="Wyrwicz L.S."/>
            <person name="Rokhsar D.S."/>
            <person name="Weissenbach J."/>
            <person name="Armbrust E.V."/>
            <person name="Green B.R."/>
            <person name="Van de Peer Y."/>
            <person name="Grigoriev I.V."/>
        </authorList>
    </citation>
    <scope>NUCLEOTIDE SEQUENCE [LARGE SCALE GENOMIC DNA]</scope>
    <source>
        <strain evidence="9 10">CCMP1335</strain>
    </source>
</reference>
<evidence type="ECO:0000256" key="1">
    <source>
        <dbReference type="ARBA" id="ARBA00004323"/>
    </source>
</evidence>
<keyword evidence="4" id="KW-0812">Transmembrane</keyword>
<reference evidence="9 10" key="1">
    <citation type="journal article" date="2004" name="Science">
        <title>The genome of the diatom Thalassiosira pseudonana: ecology, evolution, and metabolism.</title>
        <authorList>
            <person name="Armbrust E.V."/>
            <person name="Berges J.A."/>
            <person name="Bowler C."/>
            <person name="Green B.R."/>
            <person name="Martinez D."/>
            <person name="Putnam N.H."/>
            <person name="Zhou S."/>
            <person name="Allen A.E."/>
            <person name="Apt K.E."/>
            <person name="Bechner M."/>
            <person name="Brzezinski M.A."/>
            <person name="Chaal B.K."/>
            <person name="Chiovitti A."/>
            <person name="Davis A.K."/>
            <person name="Demarest M.S."/>
            <person name="Detter J.C."/>
            <person name="Glavina T."/>
            <person name="Goodstein D."/>
            <person name="Hadi M.Z."/>
            <person name="Hellsten U."/>
            <person name="Hildebrand M."/>
            <person name="Jenkins B.D."/>
            <person name="Jurka J."/>
            <person name="Kapitonov V.V."/>
            <person name="Kroger N."/>
            <person name="Lau W.W."/>
            <person name="Lane T.W."/>
            <person name="Larimer F.W."/>
            <person name="Lippmeier J.C."/>
            <person name="Lucas S."/>
            <person name="Medina M."/>
            <person name="Montsant A."/>
            <person name="Obornik M."/>
            <person name="Parker M.S."/>
            <person name="Palenik B."/>
            <person name="Pazour G.J."/>
            <person name="Richardson P.M."/>
            <person name="Rynearson T.A."/>
            <person name="Saito M.A."/>
            <person name="Schwartz D.C."/>
            <person name="Thamatrakoln K."/>
            <person name="Valentin K."/>
            <person name="Vardi A."/>
            <person name="Wilkerson F.P."/>
            <person name="Rokhsar D.S."/>
        </authorList>
    </citation>
    <scope>NUCLEOTIDE SEQUENCE [LARGE SCALE GENOMIC DNA]</scope>
    <source>
        <strain evidence="9 10">CCMP1335</strain>
    </source>
</reference>
<dbReference type="GO" id="GO:0000139">
    <property type="term" value="C:Golgi membrane"/>
    <property type="evidence" value="ECO:0007669"/>
    <property type="project" value="UniProtKB-SubCell"/>
</dbReference>
<dbReference type="PaxDb" id="35128-Thaps11097"/>
<evidence type="ECO:0000313" key="9">
    <source>
        <dbReference type="EMBL" id="EED86730.1"/>
    </source>
</evidence>
<dbReference type="Pfam" id="PF03567">
    <property type="entry name" value="Sulfotransfer_2"/>
    <property type="match status" value="1"/>
</dbReference>
<evidence type="ECO:0000313" key="10">
    <source>
        <dbReference type="Proteomes" id="UP000001449"/>
    </source>
</evidence>
<name>B8LD21_THAPS</name>
<keyword evidence="10" id="KW-1185">Reference proteome</keyword>
<evidence type="ECO:0000256" key="5">
    <source>
        <dbReference type="ARBA" id="ARBA00022989"/>
    </source>
</evidence>
<protein>
    <recommendedName>
        <fullName evidence="11">Sulfotransferase family protein</fullName>
    </recommendedName>
</protein>
<evidence type="ECO:0008006" key="11">
    <source>
        <dbReference type="Google" id="ProtNLM"/>
    </source>
</evidence>
<keyword evidence="8" id="KW-0325">Glycoprotein</keyword>
<dbReference type="InterPro" id="IPR005331">
    <property type="entry name" value="Sulfotransferase"/>
</dbReference>
<comment type="subcellular location">
    <subcellularLocation>
        <location evidence="1">Golgi apparatus membrane</location>
        <topology evidence="1">Single-pass type II membrane protein</topology>
    </subcellularLocation>
</comment>
<dbReference type="KEGG" id="tps:THAPSDRAFT_11097"/>
<evidence type="ECO:0000256" key="3">
    <source>
        <dbReference type="ARBA" id="ARBA00022679"/>
    </source>
</evidence>
<dbReference type="GO" id="GO:0016051">
    <property type="term" value="P:carbohydrate biosynthetic process"/>
    <property type="evidence" value="ECO:0007669"/>
    <property type="project" value="InterPro"/>
</dbReference>